<dbReference type="InterPro" id="IPR032083">
    <property type="entry name" value="DUF4811"/>
</dbReference>
<dbReference type="Pfam" id="PF16069">
    <property type="entry name" value="DUF4811"/>
    <property type="match status" value="1"/>
</dbReference>
<evidence type="ECO:0008006" key="4">
    <source>
        <dbReference type="Google" id="ProtNLM"/>
    </source>
</evidence>
<dbReference type="STRING" id="1423804.FD14_GL001610"/>
<protein>
    <recommendedName>
        <fullName evidence="4">DUF4811 domain-containing protein</fullName>
    </recommendedName>
</protein>
<name>A0A0R2EXH7_9LACO</name>
<keyword evidence="1" id="KW-0812">Transmembrane</keyword>
<keyword evidence="3" id="KW-1185">Reference proteome</keyword>
<dbReference type="RefSeq" id="WP_057152153.1">
    <property type="nucleotide sequence ID" value="NZ_AYZM01000134.1"/>
</dbReference>
<accession>A0A0R2EXH7</accession>
<dbReference type="EMBL" id="AYZM01000134">
    <property type="protein sequence ID" value="KRN19979.1"/>
    <property type="molecule type" value="Genomic_DNA"/>
</dbReference>
<dbReference type="PATRIC" id="fig|1423804.4.peg.1738"/>
<proteinExistence type="predicted"/>
<evidence type="ECO:0000256" key="1">
    <source>
        <dbReference type="SAM" id="Phobius"/>
    </source>
</evidence>
<keyword evidence="1" id="KW-1133">Transmembrane helix</keyword>
<feature type="transmembrane region" description="Helical" evidence="1">
    <location>
        <begin position="30"/>
        <end position="48"/>
    </location>
</feature>
<dbReference type="OrthoDB" id="2249491at2"/>
<evidence type="ECO:0000313" key="2">
    <source>
        <dbReference type="EMBL" id="KRN19979.1"/>
    </source>
</evidence>
<evidence type="ECO:0000313" key="3">
    <source>
        <dbReference type="Proteomes" id="UP000051442"/>
    </source>
</evidence>
<sequence>MIILILFIGAVLFATTMIFAQPSGRKTLLVTLGLVLTVGSAGAMILNYNQHLGLKRVTVTRHYPLASSQPKAGRVLLVKPLGTAGREPVYLYRTNPLAKQLTKTNPAKGSAKVIRNAAQTRLTVKTTTWVYRNEELRLLFDVGMPNHEFAGKQWQFELKSGWRVATLR</sequence>
<comment type="caution">
    <text evidence="2">The sequence shown here is derived from an EMBL/GenBank/DDBJ whole genome shotgun (WGS) entry which is preliminary data.</text>
</comment>
<dbReference type="AlphaFoldDB" id="A0A0R2EXH7"/>
<keyword evidence="1" id="KW-0472">Membrane</keyword>
<reference evidence="2 3" key="1">
    <citation type="journal article" date="2015" name="Genome Announc.">
        <title>Expanding the biotechnology potential of lactobacilli through comparative genomics of 213 strains and associated genera.</title>
        <authorList>
            <person name="Sun Z."/>
            <person name="Harris H.M."/>
            <person name="McCann A."/>
            <person name="Guo C."/>
            <person name="Argimon S."/>
            <person name="Zhang W."/>
            <person name="Yang X."/>
            <person name="Jeffery I.B."/>
            <person name="Cooney J.C."/>
            <person name="Kagawa T.F."/>
            <person name="Liu W."/>
            <person name="Song Y."/>
            <person name="Salvetti E."/>
            <person name="Wrobel A."/>
            <person name="Rasinkangas P."/>
            <person name="Parkhill J."/>
            <person name="Rea M.C."/>
            <person name="O'Sullivan O."/>
            <person name="Ritari J."/>
            <person name="Douillard F.P."/>
            <person name="Paul Ross R."/>
            <person name="Yang R."/>
            <person name="Briner A.E."/>
            <person name="Felis G.E."/>
            <person name="de Vos W.M."/>
            <person name="Barrangou R."/>
            <person name="Klaenhammer T.R."/>
            <person name="Caufield P.W."/>
            <person name="Cui Y."/>
            <person name="Zhang H."/>
            <person name="O'Toole P.W."/>
        </authorList>
    </citation>
    <scope>NUCLEOTIDE SEQUENCE [LARGE SCALE GENOMIC DNA]</scope>
    <source>
        <strain evidence="2 3">DSM 23365</strain>
    </source>
</reference>
<gene>
    <name evidence="2" type="ORF">FD14_GL001610</name>
</gene>
<dbReference type="Proteomes" id="UP000051442">
    <property type="component" value="Unassembled WGS sequence"/>
</dbReference>
<organism evidence="2 3">
    <name type="scientific">Secundilactobacillus similis DSM 23365 = JCM 2765</name>
    <dbReference type="NCBI Taxonomy" id="1423804"/>
    <lineage>
        <taxon>Bacteria</taxon>
        <taxon>Bacillati</taxon>
        <taxon>Bacillota</taxon>
        <taxon>Bacilli</taxon>
        <taxon>Lactobacillales</taxon>
        <taxon>Lactobacillaceae</taxon>
        <taxon>Secundilactobacillus</taxon>
    </lineage>
</organism>